<protein>
    <recommendedName>
        <fullName evidence="5">Putative pre-16S rRNA nuclease</fullName>
        <ecNumber evidence="5">3.1.-.-</ecNumber>
    </recommendedName>
</protein>
<dbReference type="PANTHER" id="PTHR33317">
    <property type="entry name" value="POLYNUCLEOTIDYL TRANSFERASE, RIBONUCLEASE H-LIKE SUPERFAMILY PROTEIN"/>
    <property type="match status" value="1"/>
</dbReference>
<comment type="subcellular location">
    <subcellularLocation>
        <location evidence="5">Cytoplasm</location>
    </subcellularLocation>
</comment>
<keyword evidence="2 5" id="KW-0690">Ribosome biogenesis</keyword>
<dbReference type="InterPro" id="IPR037027">
    <property type="entry name" value="YqgF/RNaseH-like_dom_sf"/>
</dbReference>
<dbReference type="GO" id="GO:0000967">
    <property type="term" value="P:rRNA 5'-end processing"/>
    <property type="evidence" value="ECO:0007669"/>
    <property type="project" value="UniProtKB-UniRule"/>
</dbReference>
<dbReference type="NCBIfam" id="TIGR00250">
    <property type="entry name" value="RNAse_H_YqgF"/>
    <property type="match status" value="1"/>
</dbReference>
<dbReference type="Pfam" id="PF03652">
    <property type="entry name" value="RuvX"/>
    <property type="match status" value="1"/>
</dbReference>
<evidence type="ECO:0000256" key="5">
    <source>
        <dbReference type="HAMAP-Rule" id="MF_00651"/>
    </source>
</evidence>
<dbReference type="AlphaFoldDB" id="A0A6I6C770"/>
<keyword evidence="1 5" id="KW-0963">Cytoplasm</keyword>
<gene>
    <name evidence="7" type="primary">ruvX</name>
    <name evidence="7" type="ORF">STABA_v1c02800</name>
</gene>
<dbReference type="EC" id="3.1.-.-" evidence="5"/>
<dbReference type="SMART" id="SM00732">
    <property type="entry name" value="YqgFc"/>
    <property type="match status" value="1"/>
</dbReference>
<dbReference type="OrthoDB" id="9796140at2"/>
<accession>A0A6I6C770</accession>
<name>A0A6I6C770_9MOLU</name>
<dbReference type="GO" id="GO:0004518">
    <property type="term" value="F:nuclease activity"/>
    <property type="evidence" value="ECO:0007669"/>
    <property type="project" value="UniProtKB-KW"/>
</dbReference>
<dbReference type="InterPro" id="IPR012337">
    <property type="entry name" value="RNaseH-like_sf"/>
</dbReference>
<evidence type="ECO:0000256" key="3">
    <source>
        <dbReference type="ARBA" id="ARBA00022722"/>
    </source>
</evidence>
<evidence type="ECO:0000259" key="6">
    <source>
        <dbReference type="SMART" id="SM00732"/>
    </source>
</evidence>
<comment type="similarity">
    <text evidence="5">Belongs to the YqgF HJR family.</text>
</comment>
<evidence type="ECO:0000313" key="8">
    <source>
        <dbReference type="Proteomes" id="UP000424468"/>
    </source>
</evidence>
<reference evidence="7 8" key="1">
    <citation type="submission" date="2019-11" db="EMBL/GenBank/DDBJ databases">
        <title>Complete genome sequence of Spiroplasma tabanidicola TAUS-1 (DSM 22603).</title>
        <authorList>
            <person name="Huang C.-T."/>
            <person name="Lin Y.-C."/>
            <person name="Kuo C.-H."/>
        </authorList>
    </citation>
    <scope>NUCLEOTIDE SEQUENCE [LARGE SCALE GENOMIC DNA]</scope>
    <source>
        <strain evidence="7 8">TAUS-1</strain>
    </source>
</reference>
<dbReference type="RefSeq" id="WP_156005821.1">
    <property type="nucleotide sequence ID" value="NZ_CP046276.1"/>
</dbReference>
<sequence>MAKYVGLDIGSKTIGIAISEGFIANSHSTIRFEENDFKSGAQKLKDFLEADGFEKLIIGYPFNMNGSSGYRIEMVEEFIENLKLFININDNNLVKIDERLTSRMAKSIMIEANLSRKKQKSSKDQLAAQLILETFLNNNN</sequence>
<evidence type="ECO:0000256" key="2">
    <source>
        <dbReference type="ARBA" id="ARBA00022517"/>
    </source>
</evidence>
<dbReference type="SUPFAM" id="SSF53098">
    <property type="entry name" value="Ribonuclease H-like"/>
    <property type="match status" value="1"/>
</dbReference>
<dbReference type="EMBL" id="CP046276">
    <property type="protein sequence ID" value="QGS51646.1"/>
    <property type="molecule type" value="Genomic_DNA"/>
</dbReference>
<dbReference type="HAMAP" id="MF_00651">
    <property type="entry name" value="Nuclease_YqgF"/>
    <property type="match status" value="1"/>
</dbReference>
<dbReference type="Proteomes" id="UP000424468">
    <property type="component" value="Chromosome"/>
</dbReference>
<dbReference type="CDD" id="cd16964">
    <property type="entry name" value="YqgF"/>
    <property type="match status" value="1"/>
</dbReference>
<proteinExistence type="inferred from homology"/>
<keyword evidence="8" id="KW-1185">Reference proteome</keyword>
<dbReference type="GO" id="GO:0005829">
    <property type="term" value="C:cytosol"/>
    <property type="evidence" value="ECO:0007669"/>
    <property type="project" value="TreeGrafter"/>
</dbReference>
<evidence type="ECO:0000256" key="1">
    <source>
        <dbReference type="ARBA" id="ARBA00022490"/>
    </source>
</evidence>
<feature type="domain" description="YqgF/RNase H-like" evidence="6">
    <location>
        <begin position="2"/>
        <end position="105"/>
    </location>
</feature>
<dbReference type="InterPro" id="IPR005227">
    <property type="entry name" value="YqgF"/>
</dbReference>
<evidence type="ECO:0000313" key="7">
    <source>
        <dbReference type="EMBL" id="QGS51646.1"/>
    </source>
</evidence>
<organism evidence="7 8">
    <name type="scientific">Spiroplasma tabanidicola</name>
    <dbReference type="NCBI Taxonomy" id="324079"/>
    <lineage>
        <taxon>Bacteria</taxon>
        <taxon>Bacillati</taxon>
        <taxon>Mycoplasmatota</taxon>
        <taxon>Mollicutes</taxon>
        <taxon>Entomoplasmatales</taxon>
        <taxon>Spiroplasmataceae</taxon>
        <taxon>Spiroplasma</taxon>
    </lineage>
</organism>
<dbReference type="GO" id="GO:0016788">
    <property type="term" value="F:hydrolase activity, acting on ester bonds"/>
    <property type="evidence" value="ECO:0007669"/>
    <property type="project" value="UniProtKB-UniRule"/>
</dbReference>
<evidence type="ECO:0000256" key="4">
    <source>
        <dbReference type="ARBA" id="ARBA00022801"/>
    </source>
</evidence>
<comment type="function">
    <text evidence="5">Could be a nuclease involved in processing of the 5'-end of pre-16S rRNA.</text>
</comment>
<dbReference type="KEGG" id="stab:STABA_v1c02800"/>
<dbReference type="InterPro" id="IPR006641">
    <property type="entry name" value="YqgF/RNaseH-like_dom"/>
</dbReference>
<dbReference type="Gene3D" id="3.30.420.140">
    <property type="entry name" value="YqgF/RNase H-like domain"/>
    <property type="match status" value="1"/>
</dbReference>
<keyword evidence="3 5" id="KW-0540">Nuclease</keyword>
<dbReference type="PANTHER" id="PTHR33317:SF4">
    <property type="entry name" value="POLYNUCLEOTIDYL TRANSFERASE, RIBONUCLEASE H-LIKE SUPERFAMILY PROTEIN"/>
    <property type="match status" value="1"/>
</dbReference>
<keyword evidence="4 5" id="KW-0378">Hydrolase</keyword>